<keyword evidence="1" id="KW-0812">Transmembrane</keyword>
<evidence type="ECO:0000256" key="1">
    <source>
        <dbReference type="SAM" id="Phobius"/>
    </source>
</evidence>
<keyword evidence="1" id="KW-0472">Membrane</keyword>
<proteinExistence type="predicted"/>
<dbReference type="Proteomes" id="UP001500642">
    <property type="component" value="Unassembled WGS sequence"/>
</dbReference>
<organism evidence="2 3">
    <name type="scientific">Brevibacterium pityocampae</name>
    <dbReference type="NCBI Taxonomy" id="506594"/>
    <lineage>
        <taxon>Bacteria</taxon>
        <taxon>Bacillati</taxon>
        <taxon>Actinomycetota</taxon>
        <taxon>Actinomycetes</taxon>
        <taxon>Micrococcales</taxon>
        <taxon>Brevibacteriaceae</taxon>
        <taxon>Brevibacterium</taxon>
    </lineage>
</organism>
<feature type="transmembrane region" description="Helical" evidence="1">
    <location>
        <begin position="84"/>
        <end position="103"/>
    </location>
</feature>
<reference evidence="3" key="1">
    <citation type="journal article" date="2019" name="Int. J. Syst. Evol. Microbiol.">
        <title>The Global Catalogue of Microorganisms (GCM) 10K type strain sequencing project: providing services to taxonomists for standard genome sequencing and annotation.</title>
        <authorList>
            <consortium name="The Broad Institute Genomics Platform"/>
            <consortium name="The Broad Institute Genome Sequencing Center for Infectious Disease"/>
            <person name="Wu L."/>
            <person name="Ma J."/>
        </authorList>
    </citation>
    <scope>NUCLEOTIDE SEQUENCE [LARGE SCALE GENOMIC DNA]</scope>
    <source>
        <strain evidence="3">JCM 17808</strain>
    </source>
</reference>
<name>A0ABP8J9P6_9MICO</name>
<comment type="caution">
    <text evidence="2">The sequence shown here is derived from an EMBL/GenBank/DDBJ whole genome shotgun (WGS) entry which is preliminary data.</text>
</comment>
<keyword evidence="1" id="KW-1133">Transmembrane helix</keyword>
<evidence type="ECO:0008006" key="4">
    <source>
        <dbReference type="Google" id="ProtNLM"/>
    </source>
</evidence>
<dbReference type="RefSeq" id="WP_295691076.1">
    <property type="nucleotide sequence ID" value="NZ_BAABGL010000004.1"/>
</dbReference>
<dbReference type="EMBL" id="BAABGL010000004">
    <property type="protein sequence ID" value="GAA4387401.1"/>
    <property type="molecule type" value="Genomic_DNA"/>
</dbReference>
<accession>A0ABP8J9P6</accession>
<protein>
    <recommendedName>
        <fullName evidence="4">SdpI/YhfL protein family protein</fullName>
    </recommendedName>
</protein>
<gene>
    <name evidence="2" type="ORF">GCM10023167_11280</name>
</gene>
<keyword evidence="3" id="KW-1185">Reference proteome</keyword>
<sequence length="128" mass="14701">MSDSAFIGLLVLIGFGLPTAMIILTWVAYSGFYEGWRRVRPRRRNFQGPYWGLPAAIVPQAAAIAVLALYGIVLTSVQPPMEPLWHWVFLGTVVVLLNVGWSFSYRIPRAWKPEWLRLEEEAERESRR</sequence>
<evidence type="ECO:0000313" key="3">
    <source>
        <dbReference type="Proteomes" id="UP001500642"/>
    </source>
</evidence>
<feature type="transmembrane region" description="Helical" evidence="1">
    <location>
        <begin position="50"/>
        <end position="72"/>
    </location>
</feature>
<evidence type="ECO:0000313" key="2">
    <source>
        <dbReference type="EMBL" id="GAA4387401.1"/>
    </source>
</evidence>
<feature type="transmembrane region" description="Helical" evidence="1">
    <location>
        <begin position="6"/>
        <end position="29"/>
    </location>
</feature>